<dbReference type="GO" id="GO:0015074">
    <property type="term" value="P:DNA integration"/>
    <property type="evidence" value="ECO:0007669"/>
    <property type="project" value="InterPro"/>
</dbReference>
<dbReference type="EMBL" id="CP033464">
    <property type="protein sequence ID" value="QDX91332.1"/>
    <property type="molecule type" value="Genomic_DNA"/>
</dbReference>
<proteinExistence type="predicted"/>
<dbReference type="OrthoDB" id="9781005at2"/>
<dbReference type="GO" id="GO:0004803">
    <property type="term" value="F:transposase activity"/>
    <property type="evidence" value="ECO:0007669"/>
    <property type="project" value="InterPro"/>
</dbReference>
<dbReference type="Pfam" id="PF00665">
    <property type="entry name" value="rve"/>
    <property type="match status" value="1"/>
</dbReference>
<dbReference type="Pfam" id="PF13276">
    <property type="entry name" value="HTH_21"/>
    <property type="match status" value="1"/>
</dbReference>
<keyword evidence="4" id="KW-1185">Reference proteome</keyword>
<protein>
    <submittedName>
        <fullName evidence="3">IS3 family transposase</fullName>
    </submittedName>
</protein>
<reference evidence="3 4" key="1">
    <citation type="submission" date="2018-11" db="EMBL/GenBank/DDBJ databases">
        <title>Phylogenetic determinants of toxin gene distribution in genomes of Brevibacillus laterosporus.</title>
        <authorList>
            <person name="Glare T.R."/>
            <person name="Durrant A."/>
            <person name="Berry C."/>
            <person name="Palma L."/>
            <person name="Ormskirk M."/>
            <person name="Cox M.O."/>
        </authorList>
    </citation>
    <scope>NUCLEOTIDE SEQUENCE [LARGE SCALE GENOMIC DNA]</scope>
    <source>
        <strain evidence="3 4">1821L</strain>
    </source>
</reference>
<dbReference type="Gene3D" id="1.10.10.60">
    <property type="entry name" value="Homeodomain-like"/>
    <property type="match status" value="1"/>
</dbReference>
<organism evidence="3 4">
    <name type="scientific">Brevibacillus laterosporus</name>
    <name type="common">Bacillus laterosporus</name>
    <dbReference type="NCBI Taxonomy" id="1465"/>
    <lineage>
        <taxon>Bacteria</taxon>
        <taxon>Bacillati</taxon>
        <taxon>Bacillota</taxon>
        <taxon>Bacilli</taxon>
        <taxon>Bacillales</taxon>
        <taxon>Paenibacillaceae</taxon>
        <taxon>Brevibacillus</taxon>
    </lineage>
</organism>
<dbReference type="InterPro" id="IPR050900">
    <property type="entry name" value="Transposase_IS3/IS150/IS904"/>
</dbReference>
<feature type="domain" description="Integrase catalytic" evidence="2">
    <location>
        <begin position="234"/>
        <end position="390"/>
    </location>
</feature>
<dbReference type="SUPFAM" id="SSF46689">
    <property type="entry name" value="Homeodomain-like"/>
    <property type="match status" value="1"/>
</dbReference>
<dbReference type="AlphaFoldDB" id="A0A518V2U9"/>
<accession>A0A518V2U9</accession>
<dbReference type="InterPro" id="IPR012337">
    <property type="entry name" value="RNaseH-like_sf"/>
</dbReference>
<dbReference type="InterPro" id="IPR002514">
    <property type="entry name" value="Transposase_8"/>
</dbReference>
<dbReference type="InterPro" id="IPR036397">
    <property type="entry name" value="RNaseH_sf"/>
</dbReference>
<dbReference type="InterPro" id="IPR001584">
    <property type="entry name" value="Integrase_cat-core"/>
</dbReference>
<dbReference type="PROSITE" id="PS50994">
    <property type="entry name" value="INTEGRASE"/>
    <property type="match status" value="1"/>
</dbReference>
<dbReference type="GO" id="GO:0006313">
    <property type="term" value="P:DNA transposition"/>
    <property type="evidence" value="ECO:0007669"/>
    <property type="project" value="InterPro"/>
</dbReference>
<dbReference type="InterPro" id="IPR048020">
    <property type="entry name" value="Transpos_IS3"/>
</dbReference>
<dbReference type="Gene3D" id="3.30.420.10">
    <property type="entry name" value="Ribonuclease H-like superfamily/Ribonuclease H"/>
    <property type="match status" value="1"/>
</dbReference>
<dbReference type="SUPFAM" id="SSF53098">
    <property type="entry name" value="Ribonuclease H-like"/>
    <property type="match status" value="1"/>
</dbReference>
<dbReference type="InterPro" id="IPR025948">
    <property type="entry name" value="HTH-like_dom"/>
</dbReference>
<comment type="function">
    <text evidence="1">Involved in the transposition of the insertion sequence.</text>
</comment>
<dbReference type="InterPro" id="IPR009057">
    <property type="entry name" value="Homeodomain-like_sf"/>
</dbReference>
<dbReference type="Pfam" id="PF01527">
    <property type="entry name" value="HTH_Tnp_1"/>
    <property type="match status" value="1"/>
</dbReference>
<dbReference type="PANTHER" id="PTHR46889:SF4">
    <property type="entry name" value="TRANSPOSASE INSO FOR INSERTION SEQUENCE ELEMENT IS911B-RELATED"/>
    <property type="match status" value="1"/>
</dbReference>
<sequence length="391" mass="46458">MAKKGQTFQRYTMEFKQKAIALYEQKGISYEAIAKELGVPSPTQIKNWVRKYRDGDGLEDQRGKTSKRDNPFIGRPRTKFTNVEEERDYLKAQVEYLKKRLSKSTRGGWVSKVARFAVIDQLVRKYPVTWLVEIAKVSRAGYYKWKHTQEERAKRQQHNKLIKEHMMAIHRVHPYFGYPRMRIALRKKGFIVNHKRVYRLMKEMNVQSIIRKKRRFFGKTASIVNPNLLNRKFTAEKPNQLYVTDITFVALNDRFYYLSVIQDLFNNEVVAWKVSHRNDLKLVLDTLEQLAKQRDVQEAILHSDQGFQYTSKQYKFGVRGSHSRKGNCLDNACIESFFSHLKTETLYFSECKTDEELFQAIEKYIWFYNHERFQKKLNQCAPVEYRNTLAA</sequence>
<dbReference type="Proteomes" id="UP000319432">
    <property type="component" value="Chromosome"/>
</dbReference>
<name>A0A518V2U9_BRELA</name>
<dbReference type="Pfam" id="PF13333">
    <property type="entry name" value="rve_2"/>
    <property type="match status" value="1"/>
</dbReference>
<dbReference type="GO" id="GO:0003677">
    <property type="term" value="F:DNA binding"/>
    <property type="evidence" value="ECO:0007669"/>
    <property type="project" value="InterPro"/>
</dbReference>
<dbReference type="NCBIfam" id="NF033516">
    <property type="entry name" value="transpos_IS3"/>
    <property type="match status" value="1"/>
</dbReference>
<evidence type="ECO:0000259" key="2">
    <source>
        <dbReference type="PROSITE" id="PS50994"/>
    </source>
</evidence>
<dbReference type="PANTHER" id="PTHR46889">
    <property type="entry name" value="TRANSPOSASE INSF FOR INSERTION SEQUENCE IS3B-RELATED"/>
    <property type="match status" value="1"/>
</dbReference>
<evidence type="ECO:0000256" key="1">
    <source>
        <dbReference type="ARBA" id="ARBA00002286"/>
    </source>
</evidence>
<evidence type="ECO:0000313" key="3">
    <source>
        <dbReference type="EMBL" id="QDX91332.1"/>
    </source>
</evidence>
<gene>
    <name evidence="3" type="ORF">EEL30_02430</name>
</gene>
<evidence type="ECO:0000313" key="4">
    <source>
        <dbReference type="Proteomes" id="UP000319432"/>
    </source>
</evidence>